<protein>
    <submittedName>
        <fullName evidence="8">MFS transporter</fullName>
    </submittedName>
</protein>
<organism evidence="8 9">
    <name type="scientific">Pararhodospirillum oryzae</name>
    <dbReference type="NCBI Taxonomy" id="478448"/>
    <lineage>
        <taxon>Bacteria</taxon>
        <taxon>Pseudomonadati</taxon>
        <taxon>Pseudomonadota</taxon>
        <taxon>Alphaproteobacteria</taxon>
        <taxon>Rhodospirillales</taxon>
        <taxon>Rhodospirillaceae</taxon>
        <taxon>Pararhodospirillum</taxon>
    </lineage>
</organism>
<evidence type="ECO:0000313" key="9">
    <source>
        <dbReference type="Proteomes" id="UP000321567"/>
    </source>
</evidence>
<evidence type="ECO:0000256" key="1">
    <source>
        <dbReference type="ARBA" id="ARBA00004141"/>
    </source>
</evidence>
<keyword evidence="6 7" id="KW-0472">Membrane</keyword>
<dbReference type="EMBL" id="BJZO01000001">
    <property type="protein sequence ID" value="GEO79876.1"/>
    <property type="molecule type" value="Genomic_DNA"/>
</dbReference>
<keyword evidence="4 7" id="KW-0812">Transmembrane</keyword>
<dbReference type="GO" id="GO:0016020">
    <property type="term" value="C:membrane"/>
    <property type="evidence" value="ECO:0007669"/>
    <property type="project" value="UniProtKB-SubCell"/>
</dbReference>
<feature type="transmembrane region" description="Helical" evidence="7">
    <location>
        <begin position="70"/>
        <end position="87"/>
    </location>
</feature>
<dbReference type="Gene3D" id="1.20.1250.20">
    <property type="entry name" value="MFS general substrate transporter like domains"/>
    <property type="match status" value="1"/>
</dbReference>
<keyword evidence="9" id="KW-1185">Reference proteome</keyword>
<dbReference type="SUPFAM" id="SSF103473">
    <property type="entry name" value="MFS general substrate transporter"/>
    <property type="match status" value="1"/>
</dbReference>
<dbReference type="Proteomes" id="UP000321567">
    <property type="component" value="Unassembled WGS sequence"/>
</dbReference>
<dbReference type="InterPro" id="IPR004752">
    <property type="entry name" value="AmpG_permease/AT-1"/>
</dbReference>
<comment type="caution">
    <text evidence="8">The sequence shown here is derived from an EMBL/GenBank/DDBJ whole genome shotgun (WGS) entry which is preliminary data.</text>
</comment>
<comment type="subcellular location">
    <subcellularLocation>
        <location evidence="1">Membrane</location>
        <topology evidence="1">Multi-pass membrane protein</topology>
    </subcellularLocation>
</comment>
<dbReference type="Pfam" id="PF07690">
    <property type="entry name" value="MFS_1"/>
    <property type="match status" value="1"/>
</dbReference>
<evidence type="ECO:0000256" key="7">
    <source>
        <dbReference type="SAM" id="Phobius"/>
    </source>
</evidence>
<proteinExistence type="inferred from homology"/>
<comment type="similarity">
    <text evidence="2">Belongs to the major facilitator superfamily.</text>
</comment>
<evidence type="ECO:0000256" key="3">
    <source>
        <dbReference type="ARBA" id="ARBA00022448"/>
    </source>
</evidence>
<evidence type="ECO:0000313" key="8">
    <source>
        <dbReference type="EMBL" id="GEO79876.1"/>
    </source>
</evidence>
<dbReference type="PANTHER" id="PTHR12778:SF10">
    <property type="entry name" value="MAJOR FACILITATOR SUPERFAMILY DOMAIN-CONTAINING PROTEIN 3"/>
    <property type="match status" value="1"/>
</dbReference>
<feature type="transmembrane region" description="Helical" evidence="7">
    <location>
        <begin position="35"/>
        <end position="58"/>
    </location>
</feature>
<evidence type="ECO:0000256" key="2">
    <source>
        <dbReference type="ARBA" id="ARBA00008335"/>
    </source>
</evidence>
<feature type="transmembrane region" description="Helical" evidence="7">
    <location>
        <begin position="297"/>
        <end position="320"/>
    </location>
</feature>
<feature type="transmembrane region" description="Helical" evidence="7">
    <location>
        <begin position="132"/>
        <end position="155"/>
    </location>
</feature>
<feature type="transmembrane region" description="Helical" evidence="7">
    <location>
        <begin position="270"/>
        <end position="291"/>
    </location>
</feature>
<dbReference type="AlphaFoldDB" id="A0A512H333"/>
<feature type="transmembrane region" description="Helical" evidence="7">
    <location>
        <begin position="93"/>
        <end position="111"/>
    </location>
</feature>
<gene>
    <name evidence="8" type="ORF">ROR02_00070</name>
</gene>
<name>A0A512H333_9PROT</name>
<feature type="transmembrane region" description="Helical" evidence="7">
    <location>
        <begin position="242"/>
        <end position="263"/>
    </location>
</feature>
<feature type="transmembrane region" description="Helical" evidence="7">
    <location>
        <begin position="363"/>
        <end position="383"/>
    </location>
</feature>
<evidence type="ECO:0000256" key="4">
    <source>
        <dbReference type="ARBA" id="ARBA00022692"/>
    </source>
</evidence>
<accession>A0A512H333</accession>
<feature type="transmembrane region" description="Helical" evidence="7">
    <location>
        <begin position="208"/>
        <end position="230"/>
    </location>
</feature>
<evidence type="ECO:0000256" key="6">
    <source>
        <dbReference type="ARBA" id="ARBA00023136"/>
    </source>
</evidence>
<dbReference type="InterPro" id="IPR036259">
    <property type="entry name" value="MFS_trans_sf"/>
</dbReference>
<reference evidence="8 9" key="1">
    <citation type="submission" date="2019-07" db="EMBL/GenBank/DDBJ databases">
        <title>Whole genome shotgun sequence of Rhodospirillum oryzae NBRC 107573.</title>
        <authorList>
            <person name="Hosoyama A."/>
            <person name="Uohara A."/>
            <person name="Ohji S."/>
            <person name="Ichikawa N."/>
        </authorList>
    </citation>
    <scope>NUCLEOTIDE SEQUENCE [LARGE SCALE GENOMIC DNA]</scope>
    <source>
        <strain evidence="8 9">NBRC 107573</strain>
    </source>
</reference>
<feature type="transmembrane region" description="Helical" evidence="7">
    <location>
        <begin position="161"/>
        <end position="182"/>
    </location>
</feature>
<dbReference type="InterPro" id="IPR011701">
    <property type="entry name" value="MFS"/>
</dbReference>
<feature type="transmembrane region" description="Helical" evidence="7">
    <location>
        <begin position="332"/>
        <end position="351"/>
    </location>
</feature>
<keyword evidence="3" id="KW-0813">Transport</keyword>
<keyword evidence="5 7" id="KW-1133">Transmembrane helix</keyword>
<dbReference type="GO" id="GO:0022857">
    <property type="term" value="F:transmembrane transporter activity"/>
    <property type="evidence" value="ECO:0007669"/>
    <property type="project" value="InterPro"/>
</dbReference>
<sequence length="396" mass="40986">MPWALLGSLYMTQALSLGFFFVALAAILRSGGASLAQLGLISALGLMWALKVLWAPLVDRWAWGRLGHERGWVIAMQGAMLLTLLALMRFDPLADFAVVYALSLLLSVLAATQDVATDALACRLLPAGQRGLGNAVQVGGGLAGHMLGGGVVLMLYPLVGWAGALALVSAGVALSLIQALAWHEPGHARAPAPPFSWRLWIAPGGGRWWALLALSGVGLGVTWALVTPLLVDAGWSLERIGLVMNGVGPLVGVGAAAGTGLLIRAWGRGPVLGLMAAGQGVVLLGLLAATTPAFAEPAFLVVLPLLFVLYGIQMTVLYTVMMDHAGSDAPGAAMTSQYALHYLFTTLWGWGGLQVADHAGFPMAVGAALALAGLFAALLPVLLARPPSPLIPETLE</sequence>
<evidence type="ECO:0000256" key="5">
    <source>
        <dbReference type="ARBA" id="ARBA00022989"/>
    </source>
</evidence>
<dbReference type="PANTHER" id="PTHR12778">
    <property type="entry name" value="SOLUTE CARRIER FAMILY 33 ACETYL-COA TRANSPORTER -RELATED"/>
    <property type="match status" value="1"/>
</dbReference>